<name>A0ABV1HTZ3_9FIRM</name>
<dbReference type="Proteomes" id="UP001478133">
    <property type="component" value="Unassembled WGS sequence"/>
</dbReference>
<dbReference type="RefSeq" id="WP_287933952.1">
    <property type="nucleotide sequence ID" value="NZ_JBBMEY010000008.1"/>
</dbReference>
<reference evidence="1 2" key="1">
    <citation type="submission" date="2024-03" db="EMBL/GenBank/DDBJ databases">
        <title>Human intestinal bacterial collection.</title>
        <authorList>
            <person name="Pauvert C."/>
            <person name="Hitch T.C.A."/>
            <person name="Clavel T."/>
        </authorList>
    </citation>
    <scope>NUCLEOTIDE SEQUENCE [LARGE SCALE GENOMIC DNA]</scope>
    <source>
        <strain evidence="1 2">CLA-AP-H18</strain>
    </source>
</reference>
<proteinExistence type="predicted"/>
<evidence type="ECO:0008006" key="3">
    <source>
        <dbReference type="Google" id="ProtNLM"/>
    </source>
</evidence>
<accession>A0ABV1HTZ3</accession>
<dbReference type="EMBL" id="JBBMFI010000018">
    <property type="protein sequence ID" value="MEQ2565791.1"/>
    <property type="molecule type" value="Genomic_DNA"/>
</dbReference>
<organism evidence="1 2">
    <name type="scientific">Ruminococcoides intestinihominis</name>
    <dbReference type="NCBI Taxonomy" id="3133161"/>
    <lineage>
        <taxon>Bacteria</taxon>
        <taxon>Bacillati</taxon>
        <taxon>Bacillota</taxon>
        <taxon>Clostridia</taxon>
        <taxon>Eubacteriales</taxon>
        <taxon>Oscillospiraceae</taxon>
        <taxon>Ruminococcoides</taxon>
    </lineage>
</organism>
<comment type="caution">
    <text evidence="1">The sequence shown here is derived from an EMBL/GenBank/DDBJ whole genome shotgun (WGS) entry which is preliminary data.</text>
</comment>
<protein>
    <recommendedName>
        <fullName evidence="3">Hydroxymyristoyl-ACP dehydratase</fullName>
    </recommendedName>
</protein>
<gene>
    <name evidence="1" type="ORF">ABFO16_06020</name>
</gene>
<evidence type="ECO:0000313" key="1">
    <source>
        <dbReference type="EMBL" id="MEQ2565791.1"/>
    </source>
</evidence>
<evidence type="ECO:0000313" key="2">
    <source>
        <dbReference type="Proteomes" id="UP001478133"/>
    </source>
</evidence>
<keyword evidence="2" id="KW-1185">Reference proteome</keyword>
<sequence>MQKESYCYNDDNPEQCTKTDTIVQTIHQPMKCVKAECGAFYNGKCNYKN</sequence>